<feature type="transmembrane region" description="Helical" evidence="1">
    <location>
        <begin position="48"/>
        <end position="72"/>
    </location>
</feature>
<dbReference type="KEGG" id="bbel:109462281"/>
<keyword evidence="1" id="KW-0812">Transmembrane</keyword>
<feature type="transmembrane region" description="Helical" evidence="1">
    <location>
        <begin position="153"/>
        <end position="172"/>
    </location>
</feature>
<evidence type="ECO:0000313" key="3">
    <source>
        <dbReference type="RefSeq" id="XP_019614372.1"/>
    </source>
</evidence>
<proteinExistence type="predicted"/>
<gene>
    <name evidence="3" type="primary">LOC109462281</name>
</gene>
<feature type="transmembrane region" description="Helical" evidence="1">
    <location>
        <begin position="20"/>
        <end position="36"/>
    </location>
</feature>
<sequence length="265" mass="30032">MSLPVWILKPLVTRFVIQSWRIVFVVYGVHAIRRAVSADEKYKNNSWVLPFTFIVTLILEFLLYISGVYIGTDMWFFKATVSKVLELLLSLVGLATFHVMIGQVRAMISVGERLFVHIVVHNCLLFTVGWVSMEMVVQLAVALEKLQDVPSDGLWTMMLFGTATHTVIWTYIEIVRFREVFRVAVTTHVSVIMFIAWTLPTIPEGVFLHTAHVILLVTAVILVARLVKAITQIKDFTTVALGSHPKGMVKSQREISHLAMYTKTT</sequence>
<dbReference type="GeneID" id="109462281"/>
<keyword evidence="1" id="KW-1133">Transmembrane helix</keyword>
<evidence type="ECO:0000313" key="2">
    <source>
        <dbReference type="Proteomes" id="UP000515135"/>
    </source>
</evidence>
<keyword evidence="2" id="KW-1185">Reference proteome</keyword>
<dbReference type="Proteomes" id="UP000515135">
    <property type="component" value="Unplaced"/>
</dbReference>
<keyword evidence="1" id="KW-0472">Membrane</keyword>
<feature type="transmembrane region" description="Helical" evidence="1">
    <location>
        <begin position="206"/>
        <end position="227"/>
    </location>
</feature>
<organism evidence="2 3">
    <name type="scientific">Branchiostoma belcheri</name>
    <name type="common">Amphioxus</name>
    <dbReference type="NCBI Taxonomy" id="7741"/>
    <lineage>
        <taxon>Eukaryota</taxon>
        <taxon>Metazoa</taxon>
        <taxon>Chordata</taxon>
        <taxon>Cephalochordata</taxon>
        <taxon>Leptocardii</taxon>
        <taxon>Amphioxiformes</taxon>
        <taxon>Branchiostomatidae</taxon>
        <taxon>Branchiostoma</taxon>
    </lineage>
</organism>
<name>A0A6P4Y6L0_BRABE</name>
<dbReference type="AlphaFoldDB" id="A0A6P4Y6L0"/>
<evidence type="ECO:0000256" key="1">
    <source>
        <dbReference type="SAM" id="Phobius"/>
    </source>
</evidence>
<reference evidence="3" key="1">
    <citation type="submission" date="2025-08" db="UniProtKB">
        <authorList>
            <consortium name="RefSeq"/>
        </authorList>
    </citation>
    <scope>IDENTIFICATION</scope>
    <source>
        <tissue evidence="3">Gonad</tissue>
    </source>
</reference>
<feature type="transmembrane region" description="Helical" evidence="1">
    <location>
        <begin position="84"/>
        <end position="102"/>
    </location>
</feature>
<dbReference type="RefSeq" id="XP_019614372.1">
    <property type="nucleotide sequence ID" value="XM_019758813.1"/>
</dbReference>
<protein>
    <submittedName>
        <fullName evidence="3">Uncharacterized protein LOC109462281</fullName>
    </submittedName>
</protein>
<feature type="transmembrane region" description="Helical" evidence="1">
    <location>
        <begin position="114"/>
        <end position="133"/>
    </location>
</feature>
<accession>A0A6P4Y6L0</accession>
<feature type="transmembrane region" description="Helical" evidence="1">
    <location>
        <begin position="179"/>
        <end position="200"/>
    </location>
</feature>